<dbReference type="EMBL" id="OD000409">
    <property type="protein sequence ID" value="CAD7397506.1"/>
    <property type="molecule type" value="Genomic_DNA"/>
</dbReference>
<sequence>MDRSLIWSALGRMSRQGLLPIPIEDISARRISEETNFSIVHTPQQHHHHTVHSFTVTPTKRSFDSSSVHTLLISSDMDCRVNVSLGFLLRNQISNLVGLSPIFAVRPMEPPSLAEEDKLLEQKHMTKALLPLPLPHEELILAHQPSLLLHVHLKHCNVAAQARVCRLTSQSRSESMASRSLPCLSWKRTISSADLSSDTSPSLSLHAFMSCCSNRAYLPILCTGLRSSQATRGTHVSQEALSHLQGTGLALLQLLQEILVVELKDLFHVAEYDVALTSHGLRDILAQKLRNIYLFGHPSLPSVVLSPELELSVEYPHLCPSSPHSLPLQGAPSSSSKFSVGNCQVHDLCRCLLPTGGPPLLELPESLVWLPLHLVHKPSPTLFTATSPSASSKSSALSRTSRMSPRLVGLAGQAQSSSRAGEGGSQQEQVWPAA</sequence>
<accession>A0A7R9CJ23</accession>
<organism evidence="2">
    <name type="scientific">Timema poppense</name>
    <name type="common">Walking stick</name>
    <dbReference type="NCBI Taxonomy" id="170557"/>
    <lineage>
        <taxon>Eukaryota</taxon>
        <taxon>Metazoa</taxon>
        <taxon>Ecdysozoa</taxon>
        <taxon>Arthropoda</taxon>
        <taxon>Hexapoda</taxon>
        <taxon>Insecta</taxon>
        <taxon>Pterygota</taxon>
        <taxon>Neoptera</taxon>
        <taxon>Polyneoptera</taxon>
        <taxon>Phasmatodea</taxon>
        <taxon>Timematodea</taxon>
        <taxon>Timematoidea</taxon>
        <taxon>Timematidae</taxon>
        <taxon>Timema</taxon>
    </lineage>
</organism>
<gene>
    <name evidence="2" type="ORF">TPSB3V08_LOCUS1184</name>
</gene>
<feature type="region of interest" description="Disordered" evidence="1">
    <location>
        <begin position="383"/>
        <end position="434"/>
    </location>
</feature>
<dbReference type="AlphaFoldDB" id="A0A7R9CJ23"/>
<feature type="compositionally biased region" description="Polar residues" evidence="1">
    <location>
        <begin position="413"/>
        <end position="434"/>
    </location>
</feature>
<proteinExistence type="predicted"/>
<protein>
    <submittedName>
        <fullName evidence="2">Uncharacterized protein</fullName>
    </submittedName>
</protein>
<evidence type="ECO:0000313" key="2">
    <source>
        <dbReference type="EMBL" id="CAD7397506.1"/>
    </source>
</evidence>
<name>A0A7R9CJ23_TIMPO</name>
<feature type="compositionally biased region" description="Low complexity" evidence="1">
    <location>
        <begin position="384"/>
        <end position="404"/>
    </location>
</feature>
<evidence type="ECO:0000256" key="1">
    <source>
        <dbReference type="SAM" id="MobiDB-lite"/>
    </source>
</evidence>
<reference evidence="2" key="1">
    <citation type="submission" date="2020-11" db="EMBL/GenBank/DDBJ databases">
        <authorList>
            <person name="Tran Van P."/>
        </authorList>
    </citation>
    <scope>NUCLEOTIDE SEQUENCE</scope>
</reference>